<gene>
    <name evidence="2" type="ORF">I6U48_15335</name>
</gene>
<evidence type="ECO:0000313" key="3">
    <source>
        <dbReference type="Proteomes" id="UP000694308"/>
    </source>
</evidence>
<comment type="caution">
    <text evidence="2">The sequence shown here is derived from an EMBL/GenBank/DDBJ whole genome shotgun (WGS) entry which is preliminary data.</text>
</comment>
<keyword evidence="1" id="KW-0472">Membrane</keyword>
<dbReference type="InterPro" id="IPR021312">
    <property type="entry name" value="DUF2889"/>
</dbReference>
<accession>A0A949TPP1</accession>
<evidence type="ECO:0000256" key="1">
    <source>
        <dbReference type="SAM" id="Phobius"/>
    </source>
</evidence>
<dbReference type="AlphaFoldDB" id="A0A949TPP1"/>
<dbReference type="Proteomes" id="UP000694308">
    <property type="component" value="Unassembled WGS sequence"/>
</dbReference>
<keyword evidence="1" id="KW-1133">Transmembrane helix</keyword>
<name>A0A949TPP1_9CLOT</name>
<dbReference type="RefSeq" id="WP_218321342.1">
    <property type="nucleotide sequence ID" value="NZ_JAEEGC010000072.1"/>
</dbReference>
<keyword evidence="3" id="KW-1185">Reference proteome</keyword>
<keyword evidence="1" id="KW-0812">Transmembrane</keyword>
<sequence>MKKVSSRNFNVDYFEKEKNIWVVKTQLADEHHEIGMEIEMDMIEMIIKDATIKFNKFPLEHCALIEEKAEKLKGMKVDNEFIKNSMKIFMGAKGCPNVMTLLNISVPGIIYYYYPYKLKTGEMKYEQWDNMIRTDLKDACLAHSML</sequence>
<feature type="transmembrane region" description="Helical" evidence="1">
    <location>
        <begin position="94"/>
        <end position="114"/>
    </location>
</feature>
<protein>
    <submittedName>
        <fullName evidence="2">DUF2889 domain-containing protein</fullName>
    </submittedName>
</protein>
<proteinExistence type="predicted"/>
<dbReference type="Pfam" id="PF11136">
    <property type="entry name" value="DUF2889"/>
    <property type="match status" value="1"/>
</dbReference>
<dbReference type="EMBL" id="JAEEGC010000072">
    <property type="protein sequence ID" value="MBV7274277.1"/>
    <property type="molecule type" value="Genomic_DNA"/>
</dbReference>
<organism evidence="2 3">
    <name type="scientific">Clostridium thailandense</name>
    <dbReference type="NCBI Taxonomy" id="2794346"/>
    <lineage>
        <taxon>Bacteria</taxon>
        <taxon>Bacillati</taxon>
        <taxon>Bacillota</taxon>
        <taxon>Clostridia</taxon>
        <taxon>Eubacteriales</taxon>
        <taxon>Clostridiaceae</taxon>
        <taxon>Clostridium</taxon>
    </lineage>
</organism>
<evidence type="ECO:0000313" key="2">
    <source>
        <dbReference type="EMBL" id="MBV7274277.1"/>
    </source>
</evidence>
<reference evidence="2" key="1">
    <citation type="submission" date="2020-12" db="EMBL/GenBank/DDBJ databases">
        <title>Clostridium thailandense sp. nov., a novel acetogenic bacterium isolated from peat land soil in Thailand.</title>
        <authorList>
            <person name="Chaikitkaew S."/>
            <person name="Birkeland N.K."/>
        </authorList>
    </citation>
    <scope>NUCLEOTIDE SEQUENCE</scope>
    <source>
        <strain evidence="2">PL3</strain>
    </source>
</reference>